<keyword evidence="4" id="KW-0808">Transferase</keyword>
<dbReference type="Pfam" id="PF13639">
    <property type="entry name" value="zf-RING_2"/>
    <property type="match status" value="1"/>
</dbReference>
<keyword evidence="6 13" id="KW-0863">Zinc-finger</keyword>
<dbReference type="InterPro" id="IPR013083">
    <property type="entry name" value="Znf_RING/FYVE/PHD"/>
</dbReference>
<dbReference type="PANTHER" id="PTHR15710:SF160">
    <property type="entry name" value="E3 UBIQUITIN-PROTEIN LIGASE RNF181"/>
    <property type="match status" value="1"/>
</dbReference>
<feature type="domain" description="RING-type" evidence="14">
    <location>
        <begin position="82"/>
        <end position="123"/>
    </location>
</feature>
<evidence type="ECO:0000256" key="7">
    <source>
        <dbReference type="ARBA" id="ARBA00022786"/>
    </source>
</evidence>
<dbReference type="Gene3D" id="3.30.40.10">
    <property type="entry name" value="Zinc/RING finger domain, C3HC4 (zinc finger)"/>
    <property type="match status" value="1"/>
</dbReference>
<keyword evidence="8" id="KW-0862">Zinc</keyword>
<evidence type="ECO:0000256" key="12">
    <source>
        <dbReference type="ARBA" id="ARBA00045940"/>
    </source>
</evidence>
<keyword evidence="16" id="KW-1185">Reference proteome</keyword>
<reference evidence="15 16" key="1">
    <citation type="submission" date="2024-02" db="EMBL/GenBank/DDBJ databases">
        <authorList>
            <person name="Daric V."/>
            <person name="Darras S."/>
        </authorList>
    </citation>
    <scope>NUCLEOTIDE SEQUENCE [LARGE SCALE GENOMIC DNA]</scope>
</reference>
<evidence type="ECO:0000256" key="1">
    <source>
        <dbReference type="ARBA" id="ARBA00000900"/>
    </source>
</evidence>
<evidence type="ECO:0000256" key="4">
    <source>
        <dbReference type="ARBA" id="ARBA00022679"/>
    </source>
</evidence>
<dbReference type="SUPFAM" id="SSF57850">
    <property type="entry name" value="RING/U-box"/>
    <property type="match status" value="1"/>
</dbReference>
<keyword evidence="5" id="KW-0479">Metal-binding</keyword>
<evidence type="ECO:0000259" key="14">
    <source>
        <dbReference type="PROSITE" id="PS50089"/>
    </source>
</evidence>
<evidence type="ECO:0000313" key="15">
    <source>
        <dbReference type="EMBL" id="CAK8695452.1"/>
    </source>
</evidence>
<dbReference type="EC" id="2.3.2.27" evidence="3"/>
<gene>
    <name evidence="15" type="ORF">CVLEPA_LOCUS28725</name>
</gene>
<name>A0ABP0GUP1_CLALP</name>
<evidence type="ECO:0000256" key="8">
    <source>
        <dbReference type="ARBA" id="ARBA00022833"/>
    </source>
</evidence>
<dbReference type="PANTHER" id="PTHR15710">
    <property type="entry name" value="E3 UBIQUITIN-PROTEIN LIGASE PRAJA"/>
    <property type="match status" value="1"/>
</dbReference>
<dbReference type="InterPro" id="IPR001841">
    <property type="entry name" value="Znf_RING"/>
</dbReference>
<organism evidence="15 16">
    <name type="scientific">Clavelina lepadiformis</name>
    <name type="common">Light-bulb sea squirt</name>
    <name type="synonym">Ascidia lepadiformis</name>
    <dbReference type="NCBI Taxonomy" id="159417"/>
    <lineage>
        <taxon>Eukaryota</taxon>
        <taxon>Metazoa</taxon>
        <taxon>Chordata</taxon>
        <taxon>Tunicata</taxon>
        <taxon>Ascidiacea</taxon>
        <taxon>Aplousobranchia</taxon>
        <taxon>Clavelinidae</taxon>
        <taxon>Clavelina</taxon>
    </lineage>
</organism>
<evidence type="ECO:0000256" key="2">
    <source>
        <dbReference type="ARBA" id="ARBA00004906"/>
    </source>
</evidence>
<dbReference type="EMBL" id="CAWYQH010000152">
    <property type="protein sequence ID" value="CAK8695452.1"/>
    <property type="molecule type" value="Genomic_DNA"/>
</dbReference>
<protein>
    <recommendedName>
        <fullName evidence="10">E3 ubiquitin-protein ligase RNF181</fullName>
        <ecNumber evidence="3">2.3.2.27</ecNumber>
    </recommendedName>
    <alternativeName>
        <fullName evidence="11">RING finger protein 181</fullName>
    </alternativeName>
</protein>
<comment type="catalytic activity">
    <reaction evidence="1">
        <text>S-ubiquitinyl-[E2 ubiquitin-conjugating enzyme]-L-cysteine + [acceptor protein]-L-lysine = [E2 ubiquitin-conjugating enzyme]-L-cysteine + N(6)-ubiquitinyl-[acceptor protein]-L-lysine.</text>
        <dbReference type="EC" id="2.3.2.27"/>
    </reaction>
</comment>
<proteinExistence type="inferred from homology"/>
<evidence type="ECO:0000256" key="3">
    <source>
        <dbReference type="ARBA" id="ARBA00012483"/>
    </source>
</evidence>
<evidence type="ECO:0000256" key="9">
    <source>
        <dbReference type="ARBA" id="ARBA00038197"/>
    </source>
</evidence>
<dbReference type="SMART" id="SM00184">
    <property type="entry name" value="RING"/>
    <property type="match status" value="1"/>
</dbReference>
<comment type="similarity">
    <text evidence="9">Belongs to the RNF181 family.</text>
</comment>
<evidence type="ECO:0000256" key="11">
    <source>
        <dbReference type="ARBA" id="ARBA00041674"/>
    </source>
</evidence>
<dbReference type="CDD" id="cd16669">
    <property type="entry name" value="RING-H2_RNF181"/>
    <property type="match status" value="1"/>
</dbReference>
<evidence type="ECO:0000256" key="6">
    <source>
        <dbReference type="ARBA" id="ARBA00022771"/>
    </source>
</evidence>
<evidence type="ECO:0000313" key="16">
    <source>
        <dbReference type="Proteomes" id="UP001642483"/>
    </source>
</evidence>
<sequence length="159" mass="18250">MASYFDEHDCEPTTSVHNSSRRTDLLRMLRLFLRSDVEEYGHILGQFIPDGESLAPPAAKSVVENLPRISLKDLDSKKDAQCPVCLAQFDNDDVIITMPCEHYFHMDCLLPWLQKTNSCPLCRFELVTDDPDYEELKKEKLGQKEREARVADLHSSMFG</sequence>
<dbReference type="Proteomes" id="UP001642483">
    <property type="component" value="Unassembled WGS sequence"/>
</dbReference>
<evidence type="ECO:0000256" key="10">
    <source>
        <dbReference type="ARBA" id="ARBA00039317"/>
    </source>
</evidence>
<dbReference type="PROSITE" id="PS50089">
    <property type="entry name" value="ZF_RING_2"/>
    <property type="match status" value="1"/>
</dbReference>
<accession>A0ABP0GUP1</accession>
<evidence type="ECO:0000256" key="5">
    <source>
        <dbReference type="ARBA" id="ARBA00022723"/>
    </source>
</evidence>
<comment type="pathway">
    <text evidence="2">Protein modification; protein ubiquitination.</text>
</comment>
<evidence type="ECO:0000256" key="13">
    <source>
        <dbReference type="PROSITE-ProRule" id="PRU00175"/>
    </source>
</evidence>
<comment type="caution">
    <text evidence="15">The sequence shown here is derived from an EMBL/GenBank/DDBJ whole genome shotgun (WGS) entry which is preliminary data.</text>
</comment>
<comment type="function">
    <text evidence="12">E3 ubiquitin-protein ligase which accepts ubiquitin from an E2 ubiquitin-conjugating enzyme in the form of a thioester and then directly transfers the ubiquitin to targeted substrates. Catalyzes monoubiquitination of 26S proteasome subunit PSMC2/RPT1.</text>
</comment>
<keyword evidence="7" id="KW-0833">Ubl conjugation pathway</keyword>